<dbReference type="PROSITE" id="PS50082">
    <property type="entry name" value="WD_REPEATS_2"/>
    <property type="match status" value="1"/>
</dbReference>
<dbReference type="HOGENOM" id="CLU_480892_0_0_1"/>
<organism evidence="3 4">
    <name type="scientific">Tetranychus urticae</name>
    <name type="common">Two-spotted spider mite</name>
    <dbReference type="NCBI Taxonomy" id="32264"/>
    <lineage>
        <taxon>Eukaryota</taxon>
        <taxon>Metazoa</taxon>
        <taxon>Ecdysozoa</taxon>
        <taxon>Arthropoda</taxon>
        <taxon>Chelicerata</taxon>
        <taxon>Arachnida</taxon>
        <taxon>Acari</taxon>
        <taxon>Acariformes</taxon>
        <taxon>Trombidiformes</taxon>
        <taxon>Prostigmata</taxon>
        <taxon>Eleutherengona</taxon>
        <taxon>Raphignathae</taxon>
        <taxon>Tetranychoidea</taxon>
        <taxon>Tetranychidae</taxon>
        <taxon>Tetranychus</taxon>
    </lineage>
</organism>
<dbReference type="AlphaFoldDB" id="T1KBM4"/>
<keyword evidence="1" id="KW-0853">WD repeat</keyword>
<dbReference type="EnsemblMetazoa" id="tetur08g04600.1">
    <property type="protein sequence ID" value="tetur08g04600.1"/>
    <property type="gene ID" value="tetur08g04600"/>
</dbReference>
<dbReference type="InterPro" id="IPR015943">
    <property type="entry name" value="WD40/YVTN_repeat-like_dom_sf"/>
</dbReference>
<dbReference type="SMART" id="SM00320">
    <property type="entry name" value="WD40"/>
    <property type="match status" value="1"/>
</dbReference>
<accession>T1KBM4</accession>
<dbReference type="InterPro" id="IPR001680">
    <property type="entry name" value="WD40_rpt"/>
</dbReference>
<dbReference type="InterPro" id="IPR036322">
    <property type="entry name" value="WD40_repeat_dom_sf"/>
</dbReference>
<dbReference type="Proteomes" id="UP000015104">
    <property type="component" value="Unassembled WGS sequence"/>
</dbReference>
<feature type="compositionally biased region" description="Polar residues" evidence="2">
    <location>
        <begin position="206"/>
        <end position="215"/>
    </location>
</feature>
<feature type="compositionally biased region" description="Low complexity" evidence="2">
    <location>
        <begin position="156"/>
        <end position="184"/>
    </location>
</feature>
<evidence type="ECO:0000313" key="3">
    <source>
        <dbReference type="EnsemblMetazoa" id="tetur08g04600.1"/>
    </source>
</evidence>
<sequence>MNLNNHHLSSCQTLTIDNCNFLQLIEKEEKRLDLEWQEAYREITRIESLINSYTAHKLNLLAKLDTIELKKSECVKRKTKLIGEMSCLPLPIDDFSDIHRFNSDDELQNSSLCLRENGSETGSNSFSMDNIVADLLQTISEGTGVSGNGGGSIGCGSSSLGSTGNGTYERPESSSSVTFSSGSSDYPATVGRISSPQSTNEESSSAGSNVTSSQVVGPPPRFSSNRSFNTHKVQYNSVLTLETSSNGYVYKALNDGTVMRYKFGNPSDNQTFPGHKEKVKVLVLDSKSQLLYTGCDDGNVRCFNANTGQLCNQFSCDGIVISIDRSVDEYLVFATNKGWIYLVNHNFKLISSHRTFNWIFAVRNVLHPFKDGSKRLLVIPMKHKPTVVEAMSGKILQEIGSSTIESRPCLQVNGSIAILASVVDKSDNGTSHINVYDSASNWKCIQLIKKEGLISSMCTHGHDLYVGIKFPSYGHVQCFKWSNRSLYLKWVACIAYVHTLSVMPSDVHNLSLMPSDIVLNGGPDGNVYNTTPNAKGPFFCMNKKCDCKLPFARRKDLDFHYSKLQSS</sequence>
<feature type="region of interest" description="Disordered" evidence="2">
    <location>
        <begin position="156"/>
        <end position="228"/>
    </location>
</feature>
<dbReference type="SUPFAM" id="SSF50978">
    <property type="entry name" value="WD40 repeat-like"/>
    <property type="match status" value="1"/>
</dbReference>
<reference evidence="3" key="2">
    <citation type="submission" date="2015-06" db="UniProtKB">
        <authorList>
            <consortium name="EnsemblMetazoa"/>
        </authorList>
    </citation>
    <scope>IDENTIFICATION</scope>
</reference>
<evidence type="ECO:0000313" key="4">
    <source>
        <dbReference type="Proteomes" id="UP000015104"/>
    </source>
</evidence>
<evidence type="ECO:0000256" key="1">
    <source>
        <dbReference type="PROSITE-ProRule" id="PRU00221"/>
    </source>
</evidence>
<protein>
    <submittedName>
        <fullName evidence="3">Uncharacterized protein</fullName>
    </submittedName>
</protein>
<proteinExistence type="predicted"/>
<keyword evidence="4" id="KW-1185">Reference proteome</keyword>
<dbReference type="EMBL" id="CAEY01001953">
    <property type="status" value="NOT_ANNOTATED_CDS"/>
    <property type="molecule type" value="Genomic_DNA"/>
</dbReference>
<evidence type="ECO:0000256" key="2">
    <source>
        <dbReference type="SAM" id="MobiDB-lite"/>
    </source>
</evidence>
<reference evidence="4" key="1">
    <citation type="submission" date="2011-08" db="EMBL/GenBank/DDBJ databases">
        <authorList>
            <person name="Rombauts S."/>
        </authorList>
    </citation>
    <scope>NUCLEOTIDE SEQUENCE</scope>
    <source>
        <strain evidence="4">London</strain>
    </source>
</reference>
<dbReference type="Gene3D" id="2.130.10.10">
    <property type="entry name" value="YVTN repeat-like/Quinoprotein amine dehydrogenase"/>
    <property type="match status" value="1"/>
</dbReference>
<feature type="repeat" description="WD" evidence="1">
    <location>
        <begin position="272"/>
        <end position="313"/>
    </location>
</feature>
<name>T1KBM4_TETUR</name>
<feature type="compositionally biased region" description="Low complexity" evidence="2">
    <location>
        <begin position="194"/>
        <end position="205"/>
    </location>
</feature>